<evidence type="ECO:0000313" key="2">
    <source>
        <dbReference type="EMBL" id="CAE0646636.1"/>
    </source>
</evidence>
<dbReference type="AlphaFoldDB" id="A0A7S4DF94"/>
<name>A0A7S4DF94_HETAK</name>
<gene>
    <name evidence="2" type="ORF">HAKA00212_LOCUS23594</name>
</gene>
<organism evidence="2">
    <name type="scientific">Heterosigma akashiwo</name>
    <name type="common">Chromophytic alga</name>
    <name type="synonym">Heterosigma carterae</name>
    <dbReference type="NCBI Taxonomy" id="2829"/>
    <lineage>
        <taxon>Eukaryota</taxon>
        <taxon>Sar</taxon>
        <taxon>Stramenopiles</taxon>
        <taxon>Ochrophyta</taxon>
        <taxon>Raphidophyceae</taxon>
        <taxon>Chattonellales</taxon>
        <taxon>Chattonellaceae</taxon>
        <taxon>Heterosigma</taxon>
    </lineage>
</organism>
<proteinExistence type="predicted"/>
<reference evidence="2" key="1">
    <citation type="submission" date="2021-01" db="EMBL/GenBank/DDBJ databases">
        <authorList>
            <person name="Corre E."/>
            <person name="Pelletier E."/>
            <person name="Niang G."/>
            <person name="Scheremetjew M."/>
            <person name="Finn R."/>
            <person name="Kale V."/>
            <person name="Holt S."/>
            <person name="Cochrane G."/>
            <person name="Meng A."/>
            <person name="Brown T."/>
            <person name="Cohen L."/>
        </authorList>
    </citation>
    <scope>NUCLEOTIDE SEQUENCE</scope>
    <source>
        <strain evidence="2">CCMP3107</strain>
    </source>
</reference>
<accession>A0A7S4DF94</accession>
<sequence length="282" mass="31649">MLETTIKTSLIAQAEYVPKLSELKSKEELLAARYGMAQEDSEERERLAVAAREREQTMAADHAAVLAGPEEEEEDDHPLSRMGSAATLKSRQSKNYIEEMALAAESCADKIVPVLAAGCKAMEAAPPGEEEQSTISGLRSVSTKGMSRRQLTRMRQLKAQQAMEAANMSYQQQMEVALAELRVQGQVIKDETRKRKAAQREKNKYLMKARRTPPHKLLDDLDRWGIDSTLLFEEEDIALAWAMEKLSRKKQQPKTIRFDLTTRETLPTAVVSSRKNVGSVSR</sequence>
<protein>
    <submittedName>
        <fullName evidence="2">Uncharacterized protein</fullName>
    </submittedName>
</protein>
<feature type="region of interest" description="Disordered" evidence="1">
    <location>
        <begin position="127"/>
        <end position="150"/>
    </location>
</feature>
<evidence type="ECO:0000256" key="1">
    <source>
        <dbReference type="SAM" id="MobiDB-lite"/>
    </source>
</evidence>
<dbReference type="EMBL" id="HBIU01053478">
    <property type="protein sequence ID" value="CAE0646636.1"/>
    <property type="molecule type" value="Transcribed_RNA"/>
</dbReference>
<feature type="compositionally biased region" description="Polar residues" evidence="1">
    <location>
        <begin position="133"/>
        <end position="145"/>
    </location>
</feature>